<evidence type="ECO:0000313" key="1">
    <source>
        <dbReference type="EMBL" id="KPH88919.1"/>
    </source>
</evidence>
<accession>A0A0N1N5V7</accession>
<sequence>MWHIRVSNPDMPHSPSLHCCRYIRDGSLIQRDTVAIGRGHIHLLIRSRVI</sequence>
<name>A0A0N1N5V7_9PROT</name>
<dbReference type="EMBL" id="JUFX02000001">
    <property type="protein sequence ID" value="KPH88919.1"/>
    <property type="molecule type" value="Genomic_DNA"/>
</dbReference>
<protein>
    <submittedName>
        <fullName evidence="1">Uncharacterized protein</fullName>
    </submittedName>
</protein>
<gene>
    <name evidence="1" type="ORF">GLUCOINTEAF2_0200052</name>
</gene>
<dbReference type="Proteomes" id="UP000031553">
    <property type="component" value="Unassembled WGS sequence"/>
</dbReference>
<dbReference type="AlphaFoldDB" id="A0A0N1N5V7"/>
<evidence type="ECO:0000313" key="2">
    <source>
        <dbReference type="Proteomes" id="UP000031553"/>
    </source>
</evidence>
<proteinExistence type="predicted"/>
<comment type="caution">
    <text evidence="1">The sequence shown here is derived from an EMBL/GenBank/DDBJ whole genome shotgun (WGS) entry which is preliminary data.</text>
</comment>
<reference evidence="1 2" key="1">
    <citation type="submission" date="2015-07" db="EMBL/GenBank/DDBJ databases">
        <title>Draft Genome Sequence of Komagataeibacter intermedius Strain AF2, Isolated from Kombucha Tea.</title>
        <authorList>
            <person name="Santos R.A."/>
            <person name="Berretta A.A."/>
            <person name="Barud H.S."/>
            <person name="Ribeiro S.J."/>
            <person name="Gonzalez-Garcia L.N."/>
            <person name="Zucchi T.D."/>
            <person name="Goldman G.H."/>
            <person name="Riano-Pachon D.M."/>
        </authorList>
    </citation>
    <scope>NUCLEOTIDE SEQUENCE [LARGE SCALE GENOMIC DNA]</scope>
    <source>
        <strain evidence="1 2">AF2</strain>
    </source>
</reference>
<organism evidence="1 2">
    <name type="scientific">Komagataeibacter intermedius AF2</name>
    <dbReference type="NCBI Taxonomy" id="1458464"/>
    <lineage>
        <taxon>Bacteria</taxon>
        <taxon>Pseudomonadati</taxon>
        <taxon>Pseudomonadota</taxon>
        <taxon>Alphaproteobacteria</taxon>
        <taxon>Acetobacterales</taxon>
        <taxon>Acetobacteraceae</taxon>
        <taxon>Komagataeibacter</taxon>
    </lineage>
</organism>